<dbReference type="Gene3D" id="2.60.40.1120">
    <property type="entry name" value="Carboxypeptidase-like, regulatory domain"/>
    <property type="match status" value="1"/>
</dbReference>
<feature type="chain" id="PRO_5026050760" description="TonB-dependent receptor" evidence="1">
    <location>
        <begin position="24"/>
        <end position="892"/>
    </location>
</feature>
<dbReference type="SUPFAM" id="SSF49464">
    <property type="entry name" value="Carboxypeptidase regulatory domain-like"/>
    <property type="match status" value="1"/>
</dbReference>
<dbReference type="Proteomes" id="UP000434850">
    <property type="component" value="Unassembled WGS sequence"/>
</dbReference>
<name>A0A6I4IPL9_9SPHI</name>
<evidence type="ECO:0008006" key="4">
    <source>
        <dbReference type="Google" id="ProtNLM"/>
    </source>
</evidence>
<keyword evidence="3" id="KW-1185">Reference proteome</keyword>
<gene>
    <name evidence="2" type="ORF">GO816_00275</name>
</gene>
<evidence type="ECO:0000313" key="3">
    <source>
        <dbReference type="Proteomes" id="UP000434850"/>
    </source>
</evidence>
<organism evidence="2 3">
    <name type="scientific">Mucilaginibacter aquatilis</name>
    <dbReference type="NCBI Taxonomy" id="1517760"/>
    <lineage>
        <taxon>Bacteria</taxon>
        <taxon>Pseudomonadati</taxon>
        <taxon>Bacteroidota</taxon>
        <taxon>Sphingobacteriia</taxon>
        <taxon>Sphingobacteriales</taxon>
        <taxon>Sphingobacteriaceae</taxon>
        <taxon>Mucilaginibacter</taxon>
    </lineage>
</organism>
<sequence>MIRAIAIAVSCICILFLTQMGYAQTIKGTITDSLGKAVPYANAKLTTGSNLIIAFSTSDNKGNYSLAVPADADKSSLKVEISSVGYKKQSKVITNVTASYNFKLSSTNNALEAVTVKNKRPRITARGDTLNYSAADFTSPQDRVIGDVIKRLPGVEMDDNGKIKYNGKAISSLYIGGDNLLDDKYNIATKTIPNGVVDKVQIMENHQPIKALKDKVVSDDVAMNLTIKSDAKMQMVGQGNMGGGLPGKYDGNINAMMFKDKYKAINYVKGNNVGIEVQNDLISHNLSAYLSRLDNNKPDNLLSLGAAGNPNLPTNRYLFNRSGLVNLNNLVNIKKDVQLKANLSYLHDRQLQQYSKVRETYLPNDTIRFTELQDNRRRPDLLRAQTTLNINKSQYYLNNNLIADYEHNASYSGLNATGTPGSLQNLANRKFDLSNEFNIMKTGNGGNVYEGYSYINRLSNPERRILEPGINQDIFNNNEPYTQLVQTVNIPTFFTNNYVSLKRSGNTFTQSYKAGFSLQSQQLESALSVVQTDGDVAQASNTATNNLDWFKSKVYGEAAIDMPGEKFKLNMRLPVSLQNINFSEAKYAVDQRLTRLYFDPHVSVRYNTSAEQYVSAAYNYRNDIGDITQAYRGDILLNYRTLQANSADLSERKTQTAILGYTYRKAIKMFFWGVNAMYSHVNLNNITSSQITSTFQRQIVLPYANDMDMFTLSGNVSKYVYPLHTTFAGGYTWQNNKLNQFLNGLLLPYNTIANSINSSVETKISNRINVSYKINAVRTLSRSSVAGAGSTNVTQLQHQGAFNYNPTSNLFLKLSGDHYFTSQAIGSNLNYSFADFSARFKVNKFKSDIELNILNIFDTKTYSSPLLTANNYVNSVYTLPGRMATMKVSFNF</sequence>
<evidence type="ECO:0000313" key="2">
    <source>
        <dbReference type="EMBL" id="MVN89554.1"/>
    </source>
</evidence>
<dbReference type="SUPFAM" id="SSF56935">
    <property type="entry name" value="Porins"/>
    <property type="match status" value="1"/>
</dbReference>
<accession>A0A6I4IPL9</accession>
<proteinExistence type="predicted"/>
<evidence type="ECO:0000256" key="1">
    <source>
        <dbReference type="SAM" id="SignalP"/>
    </source>
</evidence>
<dbReference type="AlphaFoldDB" id="A0A6I4IPL9"/>
<protein>
    <recommendedName>
        <fullName evidence="4">TonB-dependent receptor</fullName>
    </recommendedName>
</protein>
<feature type="signal peptide" evidence="1">
    <location>
        <begin position="1"/>
        <end position="23"/>
    </location>
</feature>
<comment type="caution">
    <text evidence="2">The sequence shown here is derived from an EMBL/GenBank/DDBJ whole genome shotgun (WGS) entry which is preliminary data.</text>
</comment>
<dbReference type="EMBL" id="WQLA01000001">
    <property type="protein sequence ID" value="MVN89554.1"/>
    <property type="molecule type" value="Genomic_DNA"/>
</dbReference>
<reference evidence="2 3" key="1">
    <citation type="submission" date="2019-12" db="EMBL/GenBank/DDBJ databases">
        <title>Mucilaginibacter sp. HME9299 genome sequencing and assembly.</title>
        <authorList>
            <person name="Kang H."/>
            <person name="Kim H."/>
            <person name="Joh K."/>
        </authorList>
    </citation>
    <scope>NUCLEOTIDE SEQUENCE [LARGE SCALE GENOMIC DNA]</scope>
    <source>
        <strain evidence="2 3">HME9299</strain>
    </source>
</reference>
<dbReference type="InterPro" id="IPR008969">
    <property type="entry name" value="CarboxyPept-like_regulatory"/>
</dbReference>
<dbReference type="OrthoDB" id="603275at2"/>
<keyword evidence="1" id="KW-0732">Signal</keyword>